<proteinExistence type="predicted"/>
<dbReference type="InterPro" id="IPR001647">
    <property type="entry name" value="HTH_TetR"/>
</dbReference>
<dbReference type="Gene3D" id="1.10.357.10">
    <property type="entry name" value="Tetracycline Repressor, domain 2"/>
    <property type="match status" value="1"/>
</dbReference>
<dbReference type="Gene3D" id="1.10.10.60">
    <property type="entry name" value="Homeodomain-like"/>
    <property type="match status" value="1"/>
</dbReference>
<gene>
    <name evidence="7" type="ORF">ACFSUT_35895</name>
</gene>
<evidence type="ECO:0000256" key="2">
    <source>
        <dbReference type="ARBA" id="ARBA00023015"/>
    </source>
</evidence>
<dbReference type="InterPro" id="IPR036271">
    <property type="entry name" value="Tet_transcr_reg_TetR-rel_C_sf"/>
</dbReference>
<evidence type="ECO:0000313" key="7">
    <source>
        <dbReference type="EMBL" id="MFD2485704.1"/>
    </source>
</evidence>
<organism evidence="7 8">
    <name type="scientific">Amycolatopsis albidoflavus</name>
    <dbReference type="NCBI Taxonomy" id="102226"/>
    <lineage>
        <taxon>Bacteria</taxon>
        <taxon>Bacillati</taxon>
        <taxon>Actinomycetota</taxon>
        <taxon>Actinomycetes</taxon>
        <taxon>Pseudonocardiales</taxon>
        <taxon>Pseudonocardiaceae</taxon>
        <taxon>Amycolatopsis</taxon>
    </lineage>
</organism>
<dbReference type="PRINTS" id="PR00400">
    <property type="entry name" value="TETREPRESSOR"/>
</dbReference>
<evidence type="ECO:0000256" key="4">
    <source>
        <dbReference type="ARBA" id="ARBA00023163"/>
    </source>
</evidence>
<evidence type="ECO:0000256" key="3">
    <source>
        <dbReference type="ARBA" id="ARBA00023125"/>
    </source>
</evidence>
<dbReference type="Pfam" id="PF02909">
    <property type="entry name" value="TetR_C_1"/>
    <property type="match status" value="1"/>
</dbReference>
<feature type="domain" description="HTH tetR-type" evidence="6">
    <location>
        <begin position="2"/>
        <end position="62"/>
    </location>
</feature>
<keyword evidence="4" id="KW-0804">Transcription</keyword>
<evidence type="ECO:0000259" key="6">
    <source>
        <dbReference type="PROSITE" id="PS50977"/>
    </source>
</evidence>
<dbReference type="InterPro" id="IPR004111">
    <property type="entry name" value="Repressor_TetR_C"/>
</dbReference>
<feature type="DNA-binding region" description="H-T-H motif" evidence="5">
    <location>
        <begin position="25"/>
        <end position="44"/>
    </location>
</feature>
<keyword evidence="2" id="KW-0805">Transcription regulation</keyword>
<dbReference type="InterPro" id="IPR009057">
    <property type="entry name" value="Homeodomain-like_sf"/>
</dbReference>
<dbReference type="EMBL" id="JBHUKQ010000017">
    <property type="protein sequence ID" value="MFD2485704.1"/>
    <property type="molecule type" value="Genomic_DNA"/>
</dbReference>
<keyword evidence="8" id="KW-1185">Reference proteome</keyword>
<evidence type="ECO:0000256" key="5">
    <source>
        <dbReference type="PROSITE-ProRule" id="PRU00335"/>
    </source>
</evidence>
<dbReference type="Pfam" id="PF00440">
    <property type="entry name" value="TetR_N"/>
    <property type="match status" value="1"/>
</dbReference>
<keyword evidence="1" id="KW-0678">Repressor</keyword>
<dbReference type="PANTHER" id="PTHR30055:SF151">
    <property type="entry name" value="TRANSCRIPTIONAL REGULATORY PROTEIN"/>
    <property type="match status" value="1"/>
</dbReference>
<protein>
    <submittedName>
        <fullName evidence="7">TetR/AcrR family transcriptional regulator C-terminal domain-containing protein</fullName>
    </submittedName>
</protein>
<dbReference type="Proteomes" id="UP001597542">
    <property type="component" value="Unassembled WGS sequence"/>
</dbReference>
<dbReference type="PRINTS" id="PR00455">
    <property type="entry name" value="HTHTETR"/>
</dbReference>
<comment type="caution">
    <text evidence="7">The sequence shown here is derived from an EMBL/GenBank/DDBJ whole genome shotgun (WGS) entry which is preliminary data.</text>
</comment>
<evidence type="ECO:0000256" key="1">
    <source>
        <dbReference type="ARBA" id="ARBA00022491"/>
    </source>
</evidence>
<dbReference type="PANTHER" id="PTHR30055">
    <property type="entry name" value="HTH-TYPE TRANSCRIPTIONAL REGULATOR RUTR"/>
    <property type="match status" value="1"/>
</dbReference>
<dbReference type="SUPFAM" id="SSF48498">
    <property type="entry name" value="Tetracyclin repressor-like, C-terminal domain"/>
    <property type="match status" value="1"/>
</dbReference>
<evidence type="ECO:0000313" key="8">
    <source>
        <dbReference type="Proteomes" id="UP001597542"/>
    </source>
</evidence>
<dbReference type="RefSeq" id="WP_344269464.1">
    <property type="nucleotide sequence ID" value="NZ_BAAAHV010000007.1"/>
</dbReference>
<name>A0ABW5I8L2_9PSEU</name>
<accession>A0ABW5I8L2</accession>
<keyword evidence="3 5" id="KW-0238">DNA-binding</keyword>
<reference evidence="8" key="1">
    <citation type="journal article" date="2019" name="Int. J. Syst. Evol. Microbiol.">
        <title>The Global Catalogue of Microorganisms (GCM) 10K type strain sequencing project: providing services to taxonomists for standard genome sequencing and annotation.</title>
        <authorList>
            <consortium name="The Broad Institute Genomics Platform"/>
            <consortium name="The Broad Institute Genome Sequencing Center for Infectious Disease"/>
            <person name="Wu L."/>
            <person name="Ma J."/>
        </authorList>
    </citation>
    <scope>NUCLEOTIDE SEQUENCE [LARGE SCALE GENOMIC DNA]</scope>
    <source>
        <strain evidence="8">CGMCC 4.7638</strain>
    </source>
</reference>
<sequence length="201" mass="21986">MALSRADIVQAALHLLDEVGLEGLSLRGLATKLGVKAATLYWHVKNKQELIDEMAAAMMATAWQHDVPKPTEPWDAWLTWVARTQRAGMLSRRDGALLAVRSSQTDDQWEAMEGLLHLLQRDGLSLDDAMHGVGALTNFVLGSTLEEQQAAGRDEAVANTRQPGTFPLSARALTGAKDFDAMFDHGLALILDGMRQRVKDS</sequence>
<dbReference type="PROSITE" id="PS50977">
    <property type="entry name" value="HTH_TETR_2"/>
    <property type="match status" value="1"/>
</dbReference>
<dbReference type="InterPro" id="IPR003012">
    <property type="entry name" value="Tet_transcr_reg_TetR"/>
</dbReference>
<dbReference type="InterPro" id="IPR050109">
    <property type="entry name" value="HTH-type_TetR-like_transc_reg"/>
</dbReference>
<dbReference type="SUPFAM" id="SSF46689">
    <property type="entry name" value="Homeodomain-like"/>
    <property type="match status" value="1"/>
</dbReference>